<dbReference type="RefSeq" id="WP_153714106.1">
    <property type="nucleotide sequence ID" value="NZ_CP045871.1"/>
</dbReference>
<dbReference type="Pfam" id="PF08291">
    <property type="entry name" value="Peptidase_M15_3"/>
    <property type="match status" value="1"/>
</dbReference>
<dbReference type="InterPro" id="IPR009045">
    <property type="entry name" value="Zn_M74/Hedgehog-like"/>
</dbReference>
<sequence>MLLSKHFELAEFVVSETAARQGIDNQPSDQVIANLSGLCEKILEPLRVHLARPVIITSGYRSVELNQAIGGSNTSQHMTGKAADIIVPGITPFDLCTLIESMNLPYGQLINEFGRWTHISLKTSGKPQQTLTAYRDNNQTIYEAGLINV</sequence>
<dbReference type="SUPFAM" id="SSF55166">
    <property type="entry name" value="Hedgehog/DD-peptidase"/>
    <property type="match status" value="1"/>
</dbReference>
<dbReference type="OrthoDB" id="5242612at2"/>
<protein>
    <submittedName>
        <fullName evidence="2">Peptidase M15A</fullName>
    </submittedName>
</protein>
<dbReference type="InterPro" id="IPR013230">
    <property type="entry name" value="Peptidase_M15A_C"/>
</dbReference>
<evidence type="ECO:0000313" key="2">
    <source>
        <dbReference type="EMBL" id="QGG80602.1"/>
    </source>
</evidence>
<dbReference type="Proteomes" id="UP000388235">
    <property type="component" value="Chromosome"/>
</dbReference>
<dbReference type="KEGG" id="llp:GH975_08475"/>
<dbReference type="EMBL" id="CP045871">
    <property type="protein sequence ID" value="QGG80602.1"/>
    <property type="molecule type" value="Genomic_DNA"/>
</dbReference>
<organism evidence="2 3">
    <name type="scientific">Litorivicinus lipolyticus</name>
    <dbReference type="NCBI Taxonomy" id="418701"/>
    <lineage>
        <taxon>Bacteria</taxon>
        <taxon>Pseudomonadati</taxon>
        <taxon>Pseudomonadota</taxon>
        <taxon>Gammaproteobacteria</taxon>
        <taxon>Oceanospirillales</taxon>
        <taxon>Litorivicinaceae</taxon>
        <taxon>Litorivicinus</taxon>
    </lineage>
</organism>
<reference evidence="2 3" key="1">
    <citation type="submission" date="2019-11" db="EMBL/GenBank/DDBJ databases">
        <authorList>
            <person name="Khan S.A."/>
            <person name="Jeon C.O."/>
            <person name="Chun B.H."/>
        </authorList>
    </citation>
    <scope>NUCLEOTIDE SEQUENCE [LARGE SCALE GENOMIC DNA]</scope>
    <source>
        <strain evidence="2 3">IMCC 1097</strain>
    </source>
</reference>
<evidence type="ECO:0000259" key="1">
    <source>
        <dbReference type="Pfam" id="PF08291"/>
    </source>
</evidence>
<accession>A0A5Q2QE47</accession>
<feature type="domain" description="Peptidase M15A C-terminal" evidence="1">
    <location>
        <begin position="5"/>
        <end position="120"/>
    </location>
</feature>
<dbReference type="Gene3D" id="3.30.1380.10">
    <property type="match status" value="1"/>
</dbReference>
<proteinExistence type="predicted"/>
<keyword evidence="3" id="KW-1185">Reference proteome</keyword>
<dbReference type="AlphaFoldDB" id="A0A5Q2QE47"/>
<name>A0A5Q2QE47_9GAMM</name>
<evidence type="ECO:0000313" key="3">
    <source>
        <dbReference type="Proteomes" id="UP000388235"/>
    </source>
</evidence>
<gene>
    <name evidence="2" type="ORF">GH975_08475</name>
</gene>